<organism evidence="4 5">
    <name type="scientific">Actinia tenebrosa</name>
    <name type="common">Australian red waratah sea anemone</name>
    <dbReference type="NCBI Taxonomy" id="6105"/>
    <lineage>
        <taxon>Eukaryota</taxon>
        <taxon>Metazoa</taxon>
        <taxon>Cnidaria</taxon>
        <taxon>Anthozoa</taxon>
        <taxon>Hexacorallia</taxon>
        <taxon>Actiniaria</taxon>
        <taxon>Actiniidae</taxon>
        <taxon>Actinia</taxon>
    </lineage>
</organism>
<dbReference type="AlphaFoldDB" id="A0A6P8I3R8"/>
<reference evidence="5" key="1">
    <citation type="submission" date="2025-08" db="UniProtKB">
        <authorList>
            <consortium name="RefSeq"/>
        </authorList>
    </citation>
    <scope>IDENTIFICATION</scope>
</reference>
<feature type="chain" id="PRO_5027917900" evidence="3">
    <location>
        <begin position="34"/>
        <end position="559"/>
    </location>
</feature>
<feature type="non-terminal residue" evidence="5">
    <location>
        <position position="559"/>
    </location>
</feature>
<gene>
    <name evidence="5" type="primary">LOC116295676</name>
</gene>
<evidence type="ECO:0000256" key="1">
    <source>
        <dbReference type="SAM" id="MobiDB-lite"/>
    </source>
</evidence>
<keyword evidence="2" id="KW-0812">Transmembrane</keyword>
<name>A0A6P8I3R8_ACTTE</name>
<dbReference type="Proteomes" id="UP000515163">
    <property type="component" value="Unplaced"/>
</dbReference>
<dbReference type="OrthoDB" id="5978806at2759"/>
<dbReference type="InterPro" id="IPR040346">
    <property type="entry name" value="GEX1/Brambleberry"/>
</dbReference>
<feature type="compositionally biased region" description="Polar residues" evidence="1">
    <location>
        <begin position="512"/>
        <end position="528"/>
    </location>
</feature>
<feature type="unsure residue" description="D or N" evidence="5">
    <location>
        <position position="362"/>
    </location>
</feature>
<protein>
    <submittedName>
        <fullName evidence="5">Protein brambleberry-like</fullName>
    </submittedName>
</protein>
<evidence type="ECO:0000313" key="5">
    <source>
        <dbReference type="RefSeq" id="XP_031559435.1"/>
    </source>
</evidence>
<evidence type="ECO:0000256" key="3">
    <source>
        <dbReference type="SAM" id="SignalP"/>
    </source>
</evidence>
<feature type="signal peptide" evidence="3">
    <location>
        <begin position="1"/>
        <end position="33"/>
    </location>
</feature>
<evidence type="ECO:0000313" key="4">
    <source>
        <dbReference type="Proteomes" id="UP000515163"/>
    </source>
</evidence>
<keyword evidence="2" id="KW-0472">Membrane</keyword>
<evidence type="ECO:0000256" key="2">
    <source>
        <dbReference type="SAM" id="Phobius"/>
    </source>
</evidence>
<feature type="region of interest" description="Disordered" evidence="1">
    <location>
        <begin position="509"/>
        <end position="528"/>
    </location>
</feature>
<dbReference type="PANTHER" id="PTHR33538:SF1">
    <property type="entry name" value="PROTEIN BRAMBLEBERRY"/>
    <property type="match status" value="1"/>
</dbReference>
<dbReference type="RefSeq" id="XP_031559435.1">
    <property type="nucleotide sequence ID" value="XM_031703575.1"/>
</dbReference>
<keyword evidence="3" id="KW-0732">Signal</keyword>
<dbReference type="InParanoid" id="A0A6P8I3R8"/>
<sequence length="559" mass="62410">MSNNLNYYFHSYTMNRLHVILLLVLSCACSTHGWSLWPFSSDEANEGDSDNGAHLVRSPVPFEMTGAEERFLAEAKKYMGDLKPLDSCHQIVINRIKKSCSDINEEELGKLGVQLLNCQSLAENRPTYKCTDEMALAQCTSGMDVATWNSYHIISNRARSVCYATRQQQFRLKTEYTVNKLGKQTGQTELADLATQTVDKVTAGQGKLLEQQHKLQSSHEAAQRAMSSGLKSNIDALTQEKRLIEEGRKHLTDMTEKINRKLESATSEMAKQEAGRKQSHSEILLDLTDIKGKAQDVWNKIDEGTLQMMDFHQNSTEHYNNTLENLKKMNQTICYLLEAIDSMQSKLDNRITWLSDQFGGTDNKIATLVTCLMHAGYFFVATFSILFLQAPLFTRLVLLVMVPVNAWSEIKLGSSLSFSALSILLFVVFIGNGLYFYLKQRFGNNKQMKMNSLEYESPYAIGSPGSYKTTCDGSSCSFESFSSSLNSTILPKTPSRSLSAEVKRQLDMSSIPDLTSTPNRSLSSTLSVTGTPRRRCSATTKAGKTCKKVAANESHLCAT</sequence>
<dbReference type="PANTHER" id="PTHR33538">
    <property type="entry name" value="PROTEIN GAMETE EXPRESSED 1"/>
    <property type="match status" value="1"/>
</dbReference>
<proteinExistence type="predicted"/>
<dbReference type="KEGG" id="aten:116295676"/>
<accession>A0A6P8I3R8</accession>
<feature type="transmembrane region" description="Helical" evidence="2">
    <location>
        <begin position="365"/>
        <end position="387"/>
    </location>
</feature>
<feature type="transmembrane region" description="Helical" evidence="2">
    <location>
        <begin position="416"/>
        <end position="438"/>
    </location>
</feature>
<keyword evidence="2" id="KW-1133">Transmembrane helix</keyword>
<keyword evidence="4" id="KW-1185">Reference proteome</keyword>